<proteinExistence type="inferred from homology"/>
<evidence type="ECO:0000313" key="12">
    <source>
        <dbReference type="EMBL" id="OAT59348.1"/>
    </source>
</evidence>
<dbReference type="Pfam" id="PF03748">
    <property type="entry name" value="FliL"/>
    <property type="match status" value="1"/>
</dbReference>
<feature type="transmembrane region" description="Helical" evidence="11">
    <location>
        <begin position="17"/>
        <end position="38"/>
    </location>
</feature>
<evidence type="ECO:0000313" key="13">
    <source>
        <dbReference type="Proteomes" id="UP000078431"/>
    </source>
</evidence>
<evidence type="ECO:0000256" key="2">
    <source>
        <dbReference type="ARBA" id="ARBA00004162"/>
    </source>
</evidence>
<keyword evidence="5" id="KW-1003">Cell membrane</keyword>
<dbReference type="AlphaFoldDB" id="A0AA91IPY3"/>
<dbReference type="GO" id="GO:0009425">
    <property type="term" value="C:bacterial-type flagellum basal body"/>
    <property type="evidence" value="ECO:0007669"/>
    <property type="project" value="InterPro"/>
</dbReference>
<evidence type="ECO:0000256" key="9">
    <source>
        <dbReference type="ARBA" id="ARBA00022989"/>
    </source>
</evidence>
<keyword evidence="9 11" id="KW-1133">Transmembrane helix</keyword>
<evidence type="ECO:0000256" key="10">
    <source>
        <dbReference type="ARBA" id="ARBA00023136"/>
    </source>
</evidence>
<dbReference type="GO" id="GO:0006935">
    <property type="term" value="P:chemotaxis"/>
    <property type="evidence" value="ECO:0007669"/>
    <property type="project" value="UniProtKB-KW"/>
</dbReference>
<dbReference type="PANTHER" id="PTHR35091">
    <property type="entry name" value="FLAGELLAR PROTEIN FLIL"/>
    <property type="match status" value="1"/>
</dbReference>
<dbReference type="GO" id="GO:0005886">
    <property type="term" value="C:plasma membrane"/>
    <property type="evidence" value="ECO:0007669"/>
    <property type="project" value="UniProtKB-SubCell"/>
</dbReference>
<keyword evidence="12" id="KW-0282">Flagellum</keyword>
<sequence length="163" mass="18107">MSKRNKNDAGSGKKNTLVIFLLMLLVVGACGMAGYTFYEMNKMKKDDGAGEVKKVVVAVPMYIPLDTFTVSLKPVARQPDRVLYIGLTLRVKDDDAKALVEKFLPEIRSRLLMLFSQQTFDVLSTDEGKQHLTIKIKDAVNQPLAANHSAGVTDVLYNAFILR</sequence>
<gene>
    <name evidence="12" type="ORF">M993_01901</name>
</gene>
<organism evidence="12 13">
    <name type="scientific">Obesumbacterium proteus ATCC 12841</name>
    <dbReference type="NCBI Taxonomy" id="1354268"/>
    <lineage>
        <taxon>Bacteria</taxon>
        <taxon>Pseudomonadati</taxon>
        <taxon>Pseudomonadota</taxon>
        <taxon>Gammaproteobacteria</taxon>
        <taxon>Enterobacterales</taxon>
        <taxon>Hafniaceae</taxon>
        <taxon>Obesumbacterium</taxon>
    </lineage>
</organism>
<dbReference type="NCBIfam" id="NF005435">
    <property type="entry name" value="PRK07021.1"/>
    <property type="match status" value="1"/>
</dbReference>
<evidence type="ECO:0000256" key="7">
    <source>
        <dbReference type="ARBA" id="ARBA00022692"/>
    </source>
</evidence>
<dbReference type="InterPro" id="IPR005503">
    <property type="entry name" value="FliL"/>
</dbReference>
<evidence type="ECO:0000256" key="6">
    <source>
        <dbReference type="ARBA" id="ARBA00022500"/>
    </source>
</evidence>
<dbReference type="GO" id="GO:0071978">
    <property type="term" value="P:bacterial-type flagellum-dependent swarming motility"/>
    <property type="evidence" value="ECO:0007669"/>
    <property type="project" value="TreeGrafter"/>
</dbReference>
<evidence type="ECO:0000256" key="8">
    <source>
        <dbReference type="ARBA" id="ARBA00022779"/>
    </source>
</evidence>
<keyword evidence="11" id="KW-0997">Cell inner membrane</keyword>
<comment type="function">
    <text evidence="1 11">Controls the rotational direction of flagella during chemotaxis.</text>
</comment>
<dbReference type="Proteomes" id="UP000078431">
    <property type="component" value="Unassembled WGS sequence"/>
</dbReference>
<keyword evidence="12" id="KW-0966">Cell projection</keyword>
<keyword evidence="12" id="KW-0969">Cilium</keyword>
<comment type="similarity">
    <text evidence="3 11">Belongs to the FliL family.</text>
</comment>
<protein>
    <recommendedName>
        <fullName evidence="4 11">Flagellar protein FliL</fullName>
    </recommendedName>
</protein>
<evidence type="ECO:0000256" key="4">
    <source>
        <dbReference type="ARBA" id="ARBA00021812"/>
    </source>
</evidence>
<keyword evidence="7 11" id="KW-0812">Transmembrane</keyword>
<dbReference type="EMBL" id="LXEX01000028">
    <property type="protein sequence ID" value="OAT59348.1"/>
    <property type="molecule type" value="Genomic_DNA"/>
</dbReference>
<comment type="caution">
    <text evidence="12">The sequence shown here is derived from an EMBL/GenBank/DDBJ whole genome shotgun (WGS) entry which is preliminary data.</text>
</comment>
<keyword evidence="10 11" id="KW-0472">Membrane</keyword>
<reference evidence="12 13" key="1">
    <citation type="submission" date="2016-04" db="EMBL/GenBank/DDBJ databases">
        <title>ATOL: Assembling a taxonomically balanced genome-scale reconstruction of the evolutionary history of the Enterobacteriaceae.</title>
        <authorList>
            <person name="Plunkett G.III."/>
            <person name="Neeno-Eckwall E.C."/>
            <person name="Glasner J.D."/>
            <person name="Perna N.T."/>
        </authorList>
    </citation>
    <scope>NUCLEOTIDE SEQUENCE [LARGE SCALE GENOMIC DNA]</scope>
    <source>
        <strain evidence="12 13">ATCC 12841</strain>
    </source>
</reference>
<accession>A0AA91IPY3</accession>
<evidence type="ECO:0000256" key="1">
    <source>
        <dbReference type="ARBA" id="ARBA00002254"/>
    </source>
</evidence>
<comment type="subcellular location">
    <subcellularLocation>
        <location evidence="11">Cell inner membrane</location>
    </subcellularLocation>
    <subcellularLocation>
        <location evidence="2">Cell membrane</location>
        <topology evidence="2">Single-pass membrane protein</topology>
    </subcellularLocation>
</comment>
<evidence type="ECO:0000256" key="3">
    <source>
        <dbReference type="ARBA" id="ARBA00008281"/>
    </source>
</evidence>
<keyword evidence="13" id="KW-1185">Reference proteome</keyword>
<keyword evidence="6 11" id="KW-0145">Chemotaxis</keyword>
<dbReference type="PROSITE" id="PS51257">
    <property type="entry name" value="PROKAR_LIPOPROTEIN"/>
    <property type="match status" value="1"/>
</dbReference>
<evidence type="ECO:0000256" key="5">
    <source>
        <dbReference type="ARBA" id="ARBA00022475"/>
    </source>
</evidence>
<dbReference type="RefSeq" id="WP_061555182.1">
    <property type="nucleotide sequence ID" value="NZ_LXEX01000028.1"/>
</dbReference>
<evidence type="ECO:0000256" key="11">
    <source>
        <dbReference type="RuleBase" id="RU364125"/>
    </source>
</evidence>
<name>A0AA91IPY3_9GAMM</name>
<dbReference type="PANTHER" id="PTHR35091:SF2">
    <property type="entry name" value="FLAGELLAR PROTEIN FLIL"/>
    <property type="match status" value="1"/>
</dbReference>
<keyword evidence="8 11" id="KW-0283">Flagellar rotation</keyword>